<organism evidence="5 6">
    <name type="scientific">Dictyostelium firmibasis</name>
    <dbReference type="NCBI Taxonomy" id="79012"/>
    <lineage>
        <taxon>Eukaryota</taxon>
        <taxon>Amoebozoa</taxon>
        <taxon>Evosea</taxon>
        <taxon>Eumycetozoa</taxon>
        <taxon>Dictyostelia</taxon>
        <taxon>Dictyosteliales</taxon>
        <taxon>Dictyosteliaceae</taxon>
        <taxon>Dictyostelium</taxon>
    </lineage>
</organism>
<feature type="region of interest" description="Disordered" evidence="3">
    <location>
        <begin position="559"/>
        <end position="581"/>
    </location>
</feature>
<dbReference type="InterPro" id="IPR008978">
    <property type="entry name" value="HSP20-like_chaperone"/>
</dbReference>
<evidence type="ECO:0000259" key="4">
    <source>
        <dbReference type="PROSITE" id="PS01031"/>
    </source>
</evidence>
<dbReference type="PROSITE" id="PS01031">
    <property type="entry name" value="SHSP"/>
    <property type="match status" value="1"/>
</dbReference>
<dbReference type="Proteomes" id="UP001344447">
    <property type="component" value="Unassembled WGS sequence"/>
</dbReference>
<dbReference type="Gene3D" id="1.10.287.1490">
    <property type="match status" value="1"/>
</dbReference>
<reference evidence="5 6" key="1">
    <citation type="submission" date="2023-11" db="EMBL/GenBank/DDBJ databases">
        <title>Dfirmibasis_genome.</title>
        <authorList>
            <person name="Edelbroek B."/>
            <person name="Kjellin J."/>
            <person name="Jerlstrom-Hultqvist J."/>
            <person name="Soderbom F."/>
        </authorList>
    </citation>
    <scope>NUCLEOTIDE SEQUENCE [LARGE SCALE GENOMIC DNA]</scope>
    <source>
        <strain evidence="5 6">TNS-C-14</strain>
    </source>
</reference>
<keyword evidence="2" id="KW-0175">Coiled coil</keyword>
<comment type="caution">
    <text evidence="5">The sequence shown here is derived from an EMBL/GenBank/DDBJ whole genome shotgun (WGS) entry which is preliminary data.</text>
</comment>
<protein>
    <recommendedName>
        <fullName evidence="4">SHSP domain-containing protein</fullName>
    </recommendedName>
</protein>
<dbReference type="PANTHER" id="PTHR34726">
    <property type="entry name" value="GBP DOMAIN-CONTAINING PROTEIN"/>
    <property type="match status" value="1"/>
</dbReference>
<evidence type="ECO:0000256" key="3">
    <source>
        <dbReference type="SAM" id="MobiDB-lite"/>
    </source>
</evidence>
<comment type="similarity">
    <text evidence="1">Belongs to the small heat shock protein (HSP20) family.</text>
</comment>
<feature type="domain" description="SHSP" evidence="4">
    <location>
        <begin position="649"/>
        <end position="771"/>
    </location>
</feature>
<evidence type="ECO:0000313" key="6">
    <source>
        <dbReference type="Proteomes" id="UP001344447"/>
    </source>
</evidence>
<evidence type="ECO:0000313" key="5">
    <source>
        <dbReference type="EMBL" id="KAK5581303.1"/>
    </source>
</evidence>
<sequence>MEYLISIFVIVFISFFFRFVRKNNGQIKEKDLKITNLNGQIKENDLKITNLNGQINEKDLNITNLIGQIKEKDLKITNLNSQINEKDLKITNLNGQIKEKDLKITNLNGQINEKDLNITNLNVQIKEKDLNITNLIGQIKEKDLKITNLNSQINEKDLNLTNLKGQINENSININNLVVKINEKEGNIINLNYQIVEKVKEMINLKDRDSKKDFMIQNSKIEIEELKKEIENLTKKLHCYIDKNEIPKDSVTEYDIIVDIPSVDYFSQLDKSWIVYLSNILKDKMENSNYFDPQRPLGSLLSEYSKYSTLACLGSFNIGKTFFINKYNGSYLPSGTRSQTIGLSLSISRDNETITIDTAGSNTALQVGEDKTEEQLARKESTEMFIRDMAFSLASIIIYVLNELTWTDQRFILALQSKIQSLRSEQNIRKTLIIVHNYQKVNSYEELLAETKTYIDSPFSGTYHHGDIKKITSKEEVVLFFTESVNDTHHYFLCNDKSDFGKRYNELTIERIRTYKNYNDNLDLDKVLLEGLQNNMVSYCKSPKKLKITQYNTSNHFRDVQTKGGEIDSNNNNNGPDEADKSLISKPLFGSSHNSQLLKDVCILHSAAQPRKSIIKQTLAFTISPETDSNRENDYKLIVNKIEFIGLKMVFSSGFKPMYDIVKVKDQLNILIEAPQIEKEDIEYDIKCIDNHQWYLNIKGIKKLKYDLNDPTTVYPNDLTSLNPSQNQRRDGSFEFSIPIPINYNPTEPNFILEKGVVSFTFKMFEIKKFK</sequence>
<gene>
    <name evidence="5" type="ORF">RB653_001334</name>
</gene>
<feature type="coiled-coil region" evidence="2">
    <location>
        <begin position="216"/>
        <end position="243"/>
    </location>
</feature>
<name>A0AAN7U402_9MYCE</name>
<dbReference type="Gene3D" id="2.60.40.790">
    <property type="match status" value="1"/>
</dbReference>
<evidence type="ECO:0000256" key="2">
    <source>
        <dbReference type="SAM" id="Coils"/>
    </source>
</evidence>
<keyword evidence="6" id="KW-1185">Reference proteome</keyword>
<evidence type="ECO:0000256" key="1">
    <source>
        <dbReference type="PROSITE-ProRule" id="PRU00285"/>
    </source>
</evidence>
<proteinExistence type="inferred from homology"/>
<dbReference type="InterPro" id="IPR002068">
    <property type="entry name" value="A-crystallin/Hsp20_dom"/>
</dbReference>
<dbReference type="Gene3D" id="1.20.5.730">
    <property type="entry name" value="Single helix bin"/>
    <property type="match status" value="1"/>
</dbReference>
<dbReference type="EMBL" id="JAVFKY010000002">
    <property type="protein sequence ID" value="KAK5581303.1"/>
    <property type="molecule type" value="Genomic_DNA"/>
</dbReference>
<dbReference type="PANTHER" id="PTHR34726:SF2">
    <property type="entry name" value="HSP20-LIKE CHAPERONE DOMAIN-CONTAINING PROTEIN-RELATED"/>
    <property type="match status" value="1"/>
</dbReference>
<dbReference type="AlphaFoldDB" id="A0AAN7U402"/>
<accession>A0AAN7U402</accession>